<keyword evidence="1" id="KW-1133">Transmembrane helix</keyword>
<dbReference type="EnsemblMetazoa" id="AFUN019838-RA">
    <property type="protein sequence ID" value="AFUN019838-PA"/>
    <property type="gene ID" value="AFUN019838"/>
</dbReference>
<evidence type="ECO:0000313" key="2">
    <source>
        <dbReference type="EnsemblMetazoa" id="AFUN019838-PB"/>
    </source>
</evidence>
<dbReference type="AlphaFoldDB" id="A0A4Y0BIL6"/>
<keyword evidence="1" id="KW-0472">Membrane</keyword>
<proteinExistence type="predicted"/>
<evidence type="ECO:0000256" key="1">
    <source>
        <dbReference type="SAM" id="Phobius"/>
    </source>
</evidence>
<keyword evidence="1" id="KW-0812">Transmembrane</keyword>
<dbReference type="VEuPathDB" id="VectorBase:AFUN019838"/>
<accession>A0A4Y0BIL6</accession>
<feature type="transmembrane region" description="Helical" evidence="1">
    <location>
        <begin position="76"/>
        <end position="95"/>
    </location>
</feature>
<protein>
    <submittedName>
        <fullName evidence="2">Uncharacterized protein</fullName>
    </submittedName>
</protein>
<sequence length="113" mass="12552">MTTPDSRLGVLLRTKEWNCLPNRKTTTVCSSFVIASRRFAPARGNIVDRPTCTLFDGMLSLVTTVLDTSALAQPPIASLQLAVWFLSLFFCIFFLEESNQICGKATMRMETGL</sequence>
<name>A0A4Y0BIL6_ANOFN</name>
<dbReference type="EnsemblMetazoa" id="AFUN019838-RB">
    <property type="protein sequence ID" value="AFUN019838-PB"/>
    <property type="gene ID" value="AFUN019838"/>
</dbReference>
<organism evidence="2">
    <name type="scientific">Anopheles funestus</name>
    <name type="common">African malaria mosquito</name>
    <dbReference type="NCBI Taxonomy" id="62324"/>
    <lineage>
        <taxon>Eukaryota</taxon>
        <taxon>Metazoa</taxon>
        <taxon>Ecdysozoa</taxon>
        <taxon>Arthropoda</taxon>
        <taxon>Hexapoda</taxon>
        <taxon>Insecta</taxon>
        <taxon>Pterygota</taxon>
        <taxon>Neoptera</taxon>
        <taxon>Endopterygota</taxon>
        <taxon>Diptera</taxon>
        <taxon>Nematocera</taxon>
        <taxon>Culicoidea</taxon>
        <taxon>Culicidae</taxon>
        <taxon>Anophelinae</taxon>
        <taxon>Anopheles</taxon>
    </lineage>
</organism>
<reference evidence="2" key="1">
    <citation type="submission" date="2020-05" db="UniProtKB">
        <authorList>
            <consortium name="EnsemblMetazoa"/>
        </authorList>
    </citation>
    <scope>IDENTIFICATION</scope>
    <source>
        <strain evidence="2">FUMOZ</strain>
    </source>
</reference>